<evidence type="ECO:0000256" key="4">
    <source>
        <dbReference type="SAM" id="MobiDB-lite"/>
    </source>
</evidence>
<evidence type="ECO:0000259" key="5">
    <source>
        <dbReference type="PROSITE" id="PS50888"/>
    </source>
</evidence>
<dbReference type="PRINTS" id="PR00044">
    <property type="entry name" value="LEUZIPPRMYC"/>
</dbReference>
<dbReference type="Pfam" id="PF00010">
    <property type="entry name" value="HLH"/>
    <property type="match status" value="1"/>
</dbReference>
<dbReference type="PIRSF" id="PIRSF001705">
    <property type="entry name" value="Myc_protein"/>
    <property type="match status" value="1"/>
</dbReference>
<evidence type="ECO:0000256" key="1">
    <source>
        <dbReference type="ARBA" id="ARBA00023125"/>
    </source>
</evidence>
<comment type="subunit">
    <text evidence="2">Efficient DNA binding requires dimerization with another bHLH protein.</text>
</comment>
<comment type="subcellular location">
    <subcellularLocation>
        <location evidence="2">Nucleus</location>
    </subcellularLocation>
</comment>
<dbReference type="CDD" id="cd11457">
    <property type="entry name" value="bHLHzip_L-Myc"/>
    <property type="match status" value="1"/>
</dbReference>
<evidence type="ECO:0000313" key="7">
    <source>
        <dbReference type="Proteomes" id="UP000694416"/>
    </source>
</evidence>
<sequence length="388" mass="43781">MCACAECLAAPSWRETSLLQVASCVSKQAKMDRDSYQHYFYDYDGGEDFYHSTTPSEDIWKKFELVPPPWDLGPAAGNPALGFGALEPWPVGCAEDETESQGCWKAWDPNYASFIRRDCMWGGFPTQEPLERAASDLLAVGAPSGCLPKEFATPDYTSELEASNLAPIFPCLPGEPKFQACSRSESPSDSDGEETDVTVKKRQSLSMRKLVTIAVRADLLDPRMNLFHISIHQQQHNYAAPFPPESCFQEGAPKRIPPKEALEREAPGGKDGKEDKEIVSLPSVESEAAQSCQPKPIRYDTKNRTKRKYHSSLERTRRKNQRSRFLALRDEVPALASCSRISKLIILVKATEYLQELVEAEERMATEKRQLECQRRQLQKRIEYLSSY</sequence>
<dbReference type="Ensembl" id="ENSPTET00000044455.1">
    <property type="protein sequence ID" value="ENSPTEP00000032323.1"/>
    <property type="gene ID" value="ENSPTEG00000031090.1"/>
</dbReference>
<evidence type="ECO:0000256" key="3">
    <source>
        <dbReference type="SAM" id="Coils"/>
    </source>
</evidence>
<feature type="region of interest" description="Disordered" evidence="4">
    <location>
        <begin position="180"/>
        <end position="200"/>
    </location>
</feature>
<protein>
    <submittedName>
        <fullName evidence="6">Putative myc-like protein MYCLP1</fullName>
    </submittedName>
</protein>
<evidence type="ECO:0000256" key="2">
    <source>
        <dbReference type="PIRNR" id="PIRNR001705"/>
    </source>
</evidence>
<keyword evidence="1 2" id="KW-0238">DNA-binding</keyword>
<keyword evidence="2" id="KW-0539">Nucleus</keyword>
<dbReference type="PANTHER" id="PTHR45851">
    <property type="entry name" value="MYC PROTO-ONCOGENE"/>
    <property type="match status" value="1"/>
</dbReference>
<dbReference type="GO" id="GO:0003677">
    <property type="term" value="F:DNA binding"/>
    <property type="evidence" value="ECO:0007669"/>
    <property type="project" value="UniProtKB-UniRule"/>
</dbReference>
<feature type="compositionally biased region" description="Basic and acidic residues" evidence="4">
    <location>
        <begin position="257"/>
        <end position="275"/>
    </location>
</feature>
<dbReference type="GO" id="GO:0003700">
    <property type="term" value="F:DNA-binding transcription factor activity"/>
    <property type="evidence" value="ECO:0007669"/>
    <property type="project" value="InterPro"/>
</dbReference>
<keyword evidence="3" id="KW-0175">Coiled coil</keyword>
<dbReference type="InterPro" id="IPR011598">
    <property type="entry name" value="bHLH_dom"/>
</dbReference>
<organism evidence="6 7">
    <name type="scientific">Piliocolobus tephrosceles</name>
    <name type="common">Ugandan red Colobus</name>
    <dbReference type="NCBI Taxonomy" id="591936"/>
    <lineage>
        <taxon>Eukaryota</taxon>
        <taxon>Metazoa</taxon>
        <taxon>Chordata</taxon>
        <taxon>Craniata</taxon>
        <taxon>Vertebrata</taxon>
        <taxon>Euteleostomi</taxon>
        <taxon>Mammalia</taxon>
        <taxon>Eutheria</taxon>
        <taxon>Euarchontoglires</taxon>
        <taxon>Primates</taxon>
        <taxon>Haplorrhini</taxon>
        <taxon>Catarrhini</taxon>
        <taxon>Cercopithecidae</taxon>
        <taxon>Colobinae</taxon>
        <taxon>Piliocolobus</taxon>
    </lineage>
</organism>
<feature type="domain" description="BHLH" evidence="5">
    <location>
        <begin position="305"/>
        <end position="357"/>
    </location>
</feature>
<dbReference type="Pfam" id="PF01056">
    <property type="entry name" value="Myc_N"/>
    <property type="match status" value="1"/>
</dbReference>
<proteinExistence type="predicted"/>
<reference evidence="6" key="1">
    <citation type="submission" date="2025-08" db="UniProtKB">
        <authorList>
            <consortium name="Ensembl"/>
        </authorList>
    </citation>
    <scope>IDENTIFICATION</scope>
</reference>
<dbReference type="GO" id="GO:0046983">
    <property type="term" value="F:protein dimerization activity"/>
    <property type="evidence" value="ECO:0007669"/>
    <property type="project" value="InterPro"/>
</dbReference>
<dbReference type="Proteomes" id="UP000694416">
    <property type="component" value="Unplaced"/>
</dbReference>
<dbReference type="AlphaFoldDB" id="A0A8C9I7I0"/>
<feature type="coiled-coil region" evidence="3">
    <location>
        <begin position="350"/>
        <end position="381"/>
    </location>
</feature>
<accession>A0A8C9I7I0</accession>
<dbReference type="GO" id="GO:0005634">
    <property type="term" value="C:nucleus"/>
    <property type="evidence" value="ECO:0007669"/>
    <property type="project" value="UniProtKB-SubCell"/>
</dbReference>
<dbReference type="PROSITE" id="PS50888">
    <property type="entry name" value="BHLH"/>
    <property type="match status" value="1"/>
</dbReference>
<dbReference type="InterPro" id="IPR002418">
    <property type="entry name" value="Tscrpt_reg_Myc"/>
</dbReference>
<dbReference type="InterPro" id="IPR036638">
    <property type="entry name" value="HLH_DNA-bd_sf"/>
</dbReference>
<feature type="region of interest" description="Disordered" evidence="4">
    <location>
        <begin position="250"/>
        <end position="275"/>
    </location>
</feature>
<evidence type="ECO:0000313" key="6">
    <source>
        <dbReference type="Ensembl" id="ENSPTEP00000032323.1"/>
    </source>
</evidence>
<dbReference type="InterPro" id="IPR012682">
    <property type="entry name" value="Tscrpt_reg_Myc_N"/>
</dbReference>
<dbReference type="InterPro" id="IPR050433">
    <property type="entry name" value="Myc_transcription_factors"/>
</dbReference>
<dbReference type="SMART" id="SM00353">
    <property type="entry name" value="HLH"/>
    <property type="match status" value="1"/>
</dbReference>
<gene>
    <name evidence="6" type="primary">LOC111536630</name>
</gene>
<name>A0A8C9I7I0_9PRIM</name>
<dbReference type="Gene3D" id="4.10.280.10">
    <property type="entry name" value="Helix-loop-helix DNA-binding domain"/>
    <property type="match status" value="1"/>
</dbReference>
<reference evidence="6" key="2">
    <citation type="submission" date="2025-09" db="UniProtKB">
        <authorList>
            <consortium name="Ensembl"/>
        </authorList>
    </citation>
    <scope>IDENTIFICATION</scope>
</reference>
<keyword evidence="7" id="KW-1185">Reference proteome</keyword>
<dbReference type="SUPFAM" id="SSF47459">
    <property type="entry name" value="HLH, helix-loop-helix DNA-binding domain"/>
    <property type="match status" value="1"/>
</dbReference>